<accession>A0AAP4EA01</accession>
<dbReference type="GO" id="GO:0005524">
    <property type="term" value="F:ATP binding"/>
    <property type="evidence" value="ECO:0007669"/>
    <property type="project" value="UniProtKB-KW"/>
</dbReference>
<dbReference type="SMART" id="SM00382">
    <property type="entry name" value="AAA"/>
    <property type="match status" value="1"/>
</dbReference>
<evidence type="ECO:0000256" key="4">
    <source>
        <dbReference type="ARBA" id="ARBA00022475"/>
    </source>
</evidence>
<comment type="caution">
    <text evidence="11">The sequence shown here is derived from an EMBL/GenBank/DDBJ whole genome shotgun (WGS) entry which is preliminary data.</text>
</comment>
<comment type="subcellular location">
    <subcellularLocation>
        <location evidence="1">Cell membrane</location>
        <topology evidence="1">Peripheral membrane protein</topology>
    </subcellularLocation>
</comment>
<dbReference type="InterPro" id="IPR017871">
    <property type="entry name" value="ABC_transporter-like_CS"/>
</dbReference>
<dbReference type="PANTHER" id="PTHR43297">
    <property type="entry name" value="OLIGOPEPTIDE TRANSPORT ATP-BINDING PROTEIN APPD"/>
    <property type="match status" value="1"/>
</dbReference>
<dbReference type="SUPFAM" id="SSF52540">
    <property type="entry name" value="P-loop containing nucleoside triphosphate hydrolases"/>
    <property type="match status" value="1"/>
</dbReference>
<evidence type="ECO:0000313" key="11">
    <source>
        <dbReference type="EMBL" id="MDH2331490.1"/>
    </source>
</evidence>
<dbReference type="EMBL" id="JARVWT010000004">
    <property type="protein sequence ID" value="MDH2331490.1"/>
    <property type="molecule type" value="Genomic_DNA"/>
</dbReference>
<evidence type="ECO:0000256" key="1">
    <source>
        <dbReference type="ARBA" id="ARBA00004202"/>
    </source>
</evidence>
<evidence type="ECO:0000256" key="8">
    <source>
        <dbReference type="ARBA" id="ARBA00022967"/>
    </source>
</evidence>
<protein>
    <submittedName>
        <fullName evidence="11">ABC transporter ATP-binding protein</fullName>
    </submittedName>
</protein>
<dbReference type="InterPro" id="IPR027417">
    <property type="entry name" value="P-loop_NTPase"/>
</dbReference>
<comment type="similarity">
    <text evidence="2">Belongs to the ABC transporter superfamily.</text>
</comment>
<dbReference type="GO" id="GO:0016887">
    <property type="term" value="F:ATP hydrolysis activity"/>
    <property type="evidence" value="ECO:0007669"/>
    <property type="project" value="InterPro"/>
</dbReference>
<evidence type="ECO:0000259" key="10">
    <source>
        <dbReference type="PROSITE" id="PS50893"/>
    </source>
</evidence>
<evidence type="ECO:0000256" key="2">
    <source>
        <dbReference type="ARBA" id="ARBA00005417"/>
    </source>
</evidence>
<reference evidence="11" key="1">
    <citation type="submission" date="2023-04" db="EMBL/GenBank/DDBJ databases">
        <title>Uncovering the Secrets of Slow-Growing Bacteria in Tropical Savanna Soil through Cultivation and Genomic Analysis.</title>
        <authorList>
            <person name="Goncalves O.S."/>
            <person name="Santana M.F."/>
        </authorList>
    </citation>
    <scope>NUCLEOTIDE SEQUENCE</scope>
    <source>
        <strain evidence="11">ANTI</strain>
    </source>
</reference>
<evidence type="ECO:0000256" key="6">
    <source>
        <dbReference type="ARBA" id="ARBA00022741"/>
    </source>
</evidence>
<dbReference type="PANTHER" id="PTHR43297:SF14">
    <property type="entry name" value="ATPASE AAA-TYPE CORE DOMAIN-CONTAINING PROTEIN"/>
    <property type="match status" value="1"/>
</dbReference>
<keyword evidence="5" id="KW-0997">Cell inner membrane</keyword>
<dbReference type="CDD" id="cd03257">
    <property type="entry name" value="ABC_NikE_OppD_transporters"/>
    <property type="match status" value="1"/>
</dbReference>
<evidence type="ECO:0000256" key="5">
    <source>
        <dbReference type="ARBA" id="ARBA00022519"/>
    </source>
</evidence>
<dbReference type="PROSITE" id="PS00211">
    <property type="entry name" value="ABC_TRANSPORTER_1"/>
    <property type="match status" value="1"/>
</dbReference>
<dbReference type="Pfam" id="PF00005">
    <property type="entry name" value="ABC_tran"/>
    <property type="match status" value="1"/>
</dbReference>
<dbReference type="GO" id="GO:0005886">
    <property type="term" value="C:plasma membrane"/>
    <property type="evidence" value="ECO:0007669"/>
    <property type="project" value="UniProtKB-SubCell"/>
</dbReference>
<organism evidence="11 12">
    <name type="scientific">Paenibacillus polymyxa</name>
    <name type="common">Bacillus polymyxa</name>
    <dbReference type="NCBI Taxonomy" id="1406"/>
    <lineage>
        <taxon>Bacteria</taxon>
        <taxon>Bacillati</taxon>
        <taxon>Bacillota</taxon>
        <taxon>Bacilli</taxon>
        <taxon>Bacillales</taxon>
        <taxon>Paenibacillaceae</taxon>
        <taxon>Paenibacillus</taxon>
    </lineage>
</organism>
<dbReference type="AlphaFoldDB" id="A0AAP4EA01"/>
<evidence type="ECO:0000256" key="9">
    <source>
        <dbReference type="ARBA" id="ARBA00023136"/>
    </source>
</evidence>
<keyword evidence="6" id="KW-0547">Nucleotide-binding</keyword>
<keyword evidence="9" id="KW-0472">Membrane</keyword>
<keyword evidence="3" id="KW-0813">Transport</keyword>
<dbReference type="InterPro" id="IPR003593">
    <property type="entry name" value="AAA+_ATPase"/>
</dbReference>
<feature type="domain" description="ABC transporter" evidence="10">
    <location>
        <begin position="16"/>
        <end position="265"/>
    </location>
</feature>
<evidence type="ECO:0000256" key="3">
    <source>
        <dbReference type="ARBA" id="ARBA00022448"/>
    </source>
</evidence>
<sequence>MFEEHHVRSATPEPLLALHNVCADVIEDGASQRLLDDVSFSLQPGRVVGLAGQSGSGKTLTCRSILQLLDPAIRINGSIRLRGDELNGMTEEQLRTIRGNDIGYIVQNPMNALVSVHTIGSQFVETIRTHARCSKKDALTLAVQALESVRLPDPPELLKRYPFELSGGMLQRVLIALTMCLSPSIVIADEPTTALDTINQYHVLEELERLRVNQDVAILLITHDLDVIAEMADEVIVMHEGRIVEHNDVLSIFNRPQHSYTQELLRSRLNE</sequence>
<keyword evidence="8" id="KW-1278">Translocase</keyword>
<proteinExistence type="inferred from homology"/>
<dbReference type="InterPro" id="IPR003439">
    <property type="entry name" value="ABC_transporter-like_ATP-bd"/>
</dbReference>
<gene>
    <name evidence="11" type="ORF">QDS18_11440</name>
</gene>
<keyword evidence="7 11" id="KW-0067">ATP-binding</keyword>
<name>A0AAP4EA01_PAEPO</name>
<evidence type="ECO:0000313" key="12">
    <source>
        <dbReference type="Proteomes" id="UP001229409"/>
    </source>
</evidence>
<keyword evidence="4" id="KW-1003">Cell membrane</keyword>
<evidence type="ECO:0000256" key="7">
    <source>
        <dbReference type="ARBA" id="ARBA00022840"/>
    </source>
</evidence>
<dbReference type="Gene3D" id="3.40.50.300">
    <property type="entry name" value="P-loop containing nucleotide triphosphate hydrolases"/>
    <property type="match status" value="1"/>
</dbReference>
<dbReference type="PROSITE" id="PS50893">
    <property type="entry name" value="ABC_TRANSPORTER_2"/>
    <property type="match status" value="1"/>
</dbReference>
<dbReference type="RefSeq" id="WP_254349219.1">
    <property type="nucleotide sequence ID" value="NZ_JARVWT010000004.1"/>
</dbReference>
<dbReference type="Proteomes" id="UP001229409">
    <property type="component" value="Unassembled WGS sequence"/>
</dbReference>
<dbReference type="InterPro" id="IPR050388">
    <property type="entry name" value="ABC_Ni/Peptide_Import"/>
</dbReference>